<accession>A0A642V5N1</accession>
<dbReference type="AlphaFoldDB" id="A0A642V5N1"/>
<keyword evidence="2" id="KW-0812">Transmembrane</keyword>
<feature type="transmembrane region" description="Helical" evidence="2">
    <location>
        <begin position="75"/>
        <end position="96"/>
    </location>
</feature>
<reference evidence="3" key="1">
    <citation type="journal article" date="2019" name="G3 (Bethesda)">
        <title>Genome Assemblies of Two Rare Opportunistic Yeast Pathogens: Diutina rugosa (syn. Candida rugosa) and Trichomonascus ciferrii (syn. Candida ciferrii).</title>
        <authorList>
            <person name="Mixao V."/>
            <person name="Saus E."/>
            <person name="Hansen A.P."/>
            <person name="Lass-Florl C."/>
            <person name="Gabaldon T."/>
        </authorList>
    </citation>
    <scope>NUCLEOTIDE SEQUENCE</scope>
    <source>
        <strain evidence="3">CBS 4856</strain>
    </source>
</reference>
<dbReference type="Proteomes" id="UP000761534">
    <property type="component" value="Unassembled WGS sequence"/>
</dbReference>
<dbReference type="VEuPathDB" id="FungiDB:TRICI_002834"/>
<keyword evidence="4" id="KW-1185">Reference proteome</keyword>
<protein>
    <submittedName>
        <fullName evidence="3">Uncharacterized protein</fullName>
    </submittedName>
</protein>
<evidence type="ECO:0000256" key="1">
    <source>
        <dbReference type="SAM" id="MobiDB-lite"/>
    </source>
</evidence>
<gene>
    <name evidence="3" type="ORF">TRICI_002834</name>
</gene>
<comment type="caution">
    <text evidence="3">The sequence shown here is derived from an EMBL/GenBank/DDBJ whole genome shotgun (WGS) entry which is preliminary data.</text>
</comment>
<evidence type="ECO:0000256" key="2">
    <source>
        <dbReference type="SAM" id="Phobius"/>
    </source>
</evidence>
<evidence type="ECO:0000313" key="3">
    <source>
        <dbReference type="EMBL" id="KAA8914800.1"/>
    </source>
</evidence>
<name>A0A642V5N1_9ASCO</name>
<feature type="region of interest" description="Disordered" evidence="1">
    <location>
        <begin position="1"/>
        <end position="40"/>
    </location>
</feature>
<evidence type="ECO:0000313" key="4">
    <source>
        <dbReference type="Proteomes" id="UP000761534"/>
    </source>
</evidence>
<organism evidence="3 4">
    <name type="scientific">Trichomonascus ciferrii</name>
    <dbReference type="NCBI Taxonomy" id="44093"/>
    <lineage>
        <taxon>Eukaryota</taxon>
        <taxon>Fungi</taxon>
        <taxon>Dikarya</taxon>
        <taxon>Ascomycota</taxon>
        <taxon>Saccharomycotina</taxon>
        <taxon>Dipodascomycetes</taxon>
        <taxon>Dipodascales</taxon>
        <taxon>Trichomonascaceae</taxon>
        <taxon>Trichomonascus</taxon>
        <taxon>Trichomonascus ciferrii complex</taxon>
    </lineage>
</organism>
<sequence length="137" mass="14708">MSDRYAEAAKSGAAAPNDEDTAPIKNNHVSEEKAEEAAKAVEEFKDESRNFIQKIFARIGNGLASAKRELKDPKIATHVVFNLAAAGGVVAVLAQYNKKGQLPLWPNAVGYGVGAAIVGALEFSTIRKLIKRNDNKD</sequence>
<feature type="compositionally biased region" description="Basic and acidic residues" evidence="1">
    <location>
        <begin position="28"/>
        <end position="40"/>
    </location>
</feature>
<keyword evidence="2" id="KW-1133">Transmembrane helix</keyword>
<proteinExistence type="predicted"/>
<dbReference type="EMBL" id="SWFS01000192">
    <property type="protein sequence ID" value="KAA8914800.1"/>
    <property type="molecule type" value="Genomic_DNA"/>
</dbReference>
<keyword evidence="2" id="KW-0472">Membrane</keyword>
<feature type="transmembrane region" description="Helical" evidence="2">
    <location>
        <begin position="108"/>
        <end position="126"/>
    </location>
</feature>